<dbReference type="EMBL" id="UZAI01007659">
    <property type="protein sequence ID" value="VDO99849.1"/>
    <property type="molecule type" value="Genomic_DNA"/>
</dbReference>
<evidence type="ECO:0000313" key="2">
    <source>
        <dbReference type="Proteomes" id="UP000277204"/>
    </source>
</evidence>
<dbReference type="SUPFAM" id="SSF56784">
    <property type="entry name" value="HAD-like"/>
    <property type="match status" value="1"/>
</dbReference>
<dbReference type="GO" id="GO:0045332">
    <property type="term" value="P:phospholipid translocation"/>
    <property type="evidence" value="ECO:0007669"/>
    <property type="project" value="TreeGrafter"/>
</dbReference>
<accession>A0A183M8G4</accession>
<gene>
    <name evidence="1" type="ORF">SMRZ_LOCUS12339</name>
</gene>
<dbReference type="Gene3D" id="3.40.50.1000">
    <property type="entry name" value="HAD superfamily/HAD-like"/>
    <property type="match status" value="1"/>
</dbReference>
<evidence type="ECO:0000313" key="1">
    <source>
        <dbReference type="EMBL" id="VDO99849.1"/>
    </source>
</evidence>
<dbReference type="InterPro" id="IPR036412">
    <property type="entry name" value="HAD-like_sf"/>
</dbReference>
<reference evidence="1 2" key="1">
    <citation type="submission" date="2018-11" db="EMBL/GenBank/DDBJ databases">
        <authorList>
            <consortium name="Pathogen Informatics"/>
        </authorList>
    </citation>
    <scope>NUCLEOTIDE SEQUENCE [LARGE SCALE GENOMIC DNA]</scope>
    <source>
        <strain evidence="1 2">Zambia</strain>
    </source>
</reference>
<name>A0A183M8G4_9TREM</name>
<dbReference type="Proteomes" id="UP000277204">
    <property type="component" value="Unassembled WGS sequence"/>
</dbReference>
<organism evidence="1 2">
    <name type="scientific">Schistosoma margrebowiei</name>
    <dbReference type="NCBI Taxonomy" id="48269"/>
    <lineage>
        <taxon>Eukaryota</taxon>
        <taxon>Metazoa</taxon>
        <taxon>Spiralia</taxon>
        <taxon>Lophotrochozoa</taxon>
        <taxon>Platyhelminthes</taxon>
        <taxon>Trematoda</taxon>
        <taxon>Digenea</taxon>
        <taxon>Strigeidida</taxon>
        <taxon>Schistosomatoidea</taxon>
        <taxon>Schistosomatidae</taxon>
        <taxon>Schistosoma</taxon>
    </lineage>
</organism>
<dbReference type="AlphaFoldDB" id="A0A183M8G4"/>
<dbReference type="GO" id="GO:0005886">
    <property type="term" value="C:plasma membrane"/>
    <property type="evidence" value="ECO:0007669"/>
    <property type="project" value="TreeGrafter"/>
</dbReference>
<dbReference type="PANTHER" id="PTHR24092">
    <property type="entry name" value="PROBABLE PHOSPHOLIPID-TRANSPORTING ATPASE"/>
    <property type="match status" value="1"/>
</dbReference>
<dbReference type="STRING" id="48269.A0A183M8G4"/>
<protein>
    <submittedName>
        <fullName evidence="1">Uncharacterized protein</fullName>
    </submittedName>
</protein>
<dbReference type="GO" id="GO:0140326">
    <property type="term" value="F:ATPase-coupled intramembrane lipid transporter activity"/>
    <property type="evidence" value="ECO:0007669"/>
    <property type="project" value="TreeGrafter"/>
</dbReference>
<keyword evidence="2" id="KW-1185">Reference proteome</keyword>
<proteinExistence type="predicted"/>
<dbReference type="GO" id="GO:0005802">
    <property type="term" value="C:trans-Golgi network"/>
    <property type="evidence" value="ECO:0007669"/>
    <property type="project" value="TreeGrafter"/>
</dbReference>
<sequence>MRAGISIWVLTGDKQETAINIGYSCQLLTQSISLLTVNTKSLDQTREQLVNLIEDFGDRIRMENDFALIVDGETLEFALLCECREQFLDVALSCKSVICCRQVIIIINRNYNNSF</sequence>
<dbReference type="PANTHER" id="PTHR24092:SF150">
    <property type="entry name" value="PHOSPHOLIPID-TRANSPORTING ATPASE"/>
    <property type="match status" value="1"/>
</dbReference>
<dbReference type="InterPro" id="IPR023214">
    <property type="entry name" value="HAD_sf"/>
</dbReference>